<evidence type="ECO:0000256" key="4">
    <source>
        <dbReference type="SAM" id="Coils"/>
    </source>
</evidence>
<protein>
    <recommendedName>
        <fullName evidence="5">Prohead serine protease domain-containing protein</fullName>
    </recommendedName>
</protein>
<feature type="domain" description="Prohead serine protease" evidence="5">
    <location>
        <begin position="10"/>
        <end position="100"/>
    </location>
</feature>
<keyword evidence="3" id="KW-0378">Hydrolase</keyword>
<name>A0A382EJW9_9ZZZZ</name>
<evidence type="ECO:0000256" key="3">
    <source>
        <dbReference type="ARBA" id="ARBA00022801"/>
    </source>
</evidence>
<evidence type="ECO:0000256" key="1">
    <source>
        <dbReference type="ARBA" id="ARBA00022612"/>
    </source>
</evidence>
<dbReference type="GO" id="GO:0006508">
    <property type="term" value="P:proteolysis"/>
    <property type="evidence" value="ECO:0007669"/>
    <property type="project" value="UniProtKB-KW"/>
</dbReference>
<keyword evidence="1" id="KW-1188">Viral release from host cell</keyword>
<dbReference type="InterPro" id="IPR054613">
    <property type="entry name" value="Peptidase_S78_dom"/>
</dbReference>
<proteinExistence type="predicted"/>
<gene>
    <name evidence="6" type="ORF">METZ01_LOCUS203619</name>
</gene>
<dbReference type="InterPro" id="IPR006433">
    <property type="entry name" value="Prohead_protease"/>
</dbReference>
<evidence type="ECO:0000313" key="6">
    <source>
        <dbReference type="EMBL" id="SVB50765.1"/>
    </source>
</evidence>
<dbReference type="GO" id="GO:0008233">
    <property type="term" value="F:peptidase activity"/>
    <property type="evidence" value="ECO:0007669"/>
    <property type="project" value="UniProtKB-KW"/>
</dbReference>
<dbReference type="AlphaFoldDB" id="A0A382EJW9"/>
<evidence type="ECO:0000259" key="5">
    <source>
        <dbReference type="Pfam" id="PF04586"/>
    </source>
</evidence>
<keyword evidence="2" id="KW-0645">Protease</keyword>
<accession>A0A382EJW9</accession>
<feature type="non-terminal residue" evidence="6">
    <location>
        <position position="317"/>
    </location>
</feature>
<organism evidence="6">
    <name type="scientific">marine metagenome</name>
    <dbReference type="NCBI Taxonomy" id="408172"/>
    <lineage>
        <taxon>unclassified sequences</taxon>
        <taxon>metagenomes</taxon>
        <taxon>ecological metagenomes</taxon>
    </lineage>
</organism>
<dbReference type="Pfam" id="PF04586">
    <property type="entry name" value="Peptidase_S78"/>
    <property type="match status" value="1"/>
</dbReference>
<dbReference type="EMBL" id="UINC01044814">
    <property type="protein sequence ID" value="SVB50765.1"/>
    <property type="molecule type" value="Genomic_DNA"/>
</dbReference>
<reference evidence="6" key="1">
    <citation type="submission" date="2018-05" db="EMBL/GenBank/DDBJ databases">
        <authorList>
            <person name="Lanie J.A."/>
            <person name="Ng W.-L."/>
            <person name="Kazmierczak K.M."/>
            <person name="Andrzejewski T.M."/>
            <person name="Davidsen T.M."/>
            <person name="Wayne K.J."/>
            <person name="Tettelin H."/>
            <person name="Glass J.I."/>
            <person name="Rusch D."/>
            <person name="Podicherti R."/>
            <person name="Tsui H.-C.T."/>
            <person name="Winkler M.E."/>
        </authorList>
    </citation>
    <scope>NUCLEOTIDE SEQUENCE</scope>
</reference>
<sequence length="317" mass="35292">MDDYLKNPIVLAFHDYSRPVGTTVSHSVTDKGLEIVAEISKAAGEVYNLIKDGVLKTFSVGFSIKDADYDREEDTFFIKDLSLYEISVVSVPANQNSTFSLAKAFDSEEAYKAYKESYAPSKVEASVILTPPTEVLVKEEVDVNTIEKETSQDNILKDIDMTQEEIQETMEQTAQKAVDAYKAEVAEKETSLKAEAELDSLKIGKTQADKVVEALEAKIKESDDNYAKAIEEMSTELKSNKDELAALAKSKMSFSEAGSNRPTDDELNTAFITSKMLGKSVEDTSYGKQLIEKATRWADTDWETTWNSTIFQGIQNR</sequence>
<evidence type="ECO:0000256" key="2">
    <source>
        <dbReference type="ARBA" id="ARBA00022670"/>
    </source>
</evidence>
<keyword evidence="4" id="KW-0175">Coiled coil</keyword>
<feature type="coiled-coil region" evidence="4">
    <location>
        <begin position="205"/>
        <end position="250"/>
    </location>
</feature>
<dbReference type="NCBIfam" id="TIGR01543">
    <property type="entry name" value="proheadase_HK97"/>
    <property type="match status" value="1"/>
</dbReference>